<evidence type="ECO:0000313" key="3">
    <source>
        <dbReference type="Proteomes" id="UP000179642"/>
    </source>
</evidence>
<accession>A0A1S2P2V5</accession>
<keyword evidence="3" id="KW-1185">Reference proteome</keyword>
<dbReference type="EMBL" id="MLYO01000107">
    <property type="protein sequence ID" value="OIJ88021.1"/>
    <property type="molecule type" value="Genomic_DNA"/>
</dbReference>
<feature type="compositionally biased region" description="Basic and acidic residues" evidence="1">
    <location>
        <begin position="73"/>
        <end position="90"/>
    </location>
</feature>
<proteinExistence type="predicted"/>
<protein>
    <submittedName>
        <fullName evidence="2">Uncharacterized protein</fullName>
    </submittedName>
</protein>
<name>A0A1S2P2V5_9ACTN</name>
<reference evidence="2 3" key="1">
    <citation type="submission" date="2016-10" db="EMBL/GenBank/DDBJ databases">
        <title>Genome sequence of Streptomyces sp. MUSC 1.</title>
        <authorList>
            <person name="Lee L.-H."/>
            <person name="Ser H.-L."/>
            <person name="Law J.W.-F."/>
        </authorList>
    </citation>
    <scope>NUCLEOTIDE SEQUENCE [LARGE SCALE GENOMIC DNA]</scope>
    <source>
        <strain evidence="2 3">MUSC 1</strain>
    </source>
</reference>
<sequence length="90" mass="9100">MKRRRRAGVVGACWGWFQRVAVVAAAVVGLSVLGVGVSSAAGGEGVPPQITAVANSAANAVATGADFYAPLPEHGHPGSEQGRDEHHGDE</sequence>
<comment type="caution">
    <text evidence="2">The sequence shown here is derived from an EMBL/GenBank/DDBJ whole genome shotgun (WGS) entry which is preliminary data.</text>
</comment>
<dbReference type="Proteomes" id="UP000179642">
    <property type="component" value="Unassembled WGS sequence"/>
</dbReference>
<evidence type="ECO:0000256" key="1">
    <source>
        <dbReference type="SAM" id="MobiDB-lite"/>
    </source>
</evidence>
<organism evidence="2 3">
    <name type="scientific">Streptomyces monashensis</name>
    <dbReference type="NCBI Taxonomy" id="1678012"/>
    <lineage>
        <taxon>Bacteria</taxon>
        <taxon>Bacillati</taxon>
        <taxon>Actinomycetota</taxon>
        <taxon>Actinomycetes</taxon>
        <taxon>Kitasatosporales</taxon>
        <taxon>Streptomycetaceae</taxon>
        <taxon>Streptomyces</taxon>
    </lineage>
</organism>
<dbReference type="AlphaFoldDB" id="A0A1S2P2V5"/>
<evidence type="ECO:0000313" key="2">
    <source>
        <dbReference type="EMBL" id="OIJ88021.1"/>
    </source>
</evidence>
<gene>
    <name evidence="2" type="ORF">BIV23_42315</name>
</gene>
<feature type="region of interest" description="Disordered" evidence="1">
    <location>
        <begin position="68"/>
        <end position="90"/>
    </location>
</feature>